<feature type="domain" description="NTP pyrophosphohydrolase MazG-like" evidence="5">
    <location>
        <begin position="73"/>
        <end position="146"/>
    </location>
</feature>
<evidence type="ECO:0000313" key="7">
    <source>
        <dbReference type="Proteomes" id="UP000228751"/>
    </source>
</evidence>
<dbReference type="GO" id="GO:0046052">
    <property type="term" value="P:UTP catabolic process"/>
    <property type="evidence" value="ECO:0007669"/>
    <property type="project" value="TreeGrafter"/>
</dbReference>
<dbReference type="InterPro" id="IPR048015">
    <property type="entry name" value="NTP-PPase_MazG-like_N"/>
</dbReference>
<dbReference type="RefSeq" id="WP_099540105.1">
    <property type="nucleotide sequence ID" value="NZ_PEBQ01000003.1"/>
</dbReference>
<dbReference type="GO" id="GO:0046047">
    <property type="term" value="P:TTP catabolic process"/>
    <property type="evidence" value="ECO:0007669"/>
    <property type="project" value="TreeGrafter"/>
</dbReference>
<dbReference type="FunFam" id="1.10.287.1080:FF:000003">
    <property type="entry name" value="Nucleoside triphosphate pyrophosphohydrolase"/>
    <property type="match status" value="1"/>
</dbReference>
<dbReference type="SUPFAM" id="SSF101386">
    <property type="entry name" value="all-alpha NTP pyrophosphatases"/>
    <property type="match status" value="2"/>
</dbReference>
<proteinExistence type="inferred from homology"/>
<dbReference type="PANTHER" id="PTHR30522">
    <property type="entry name" value="NUCLEOSIDE TRIPHOSPHATE PYROPHOSPHOHYDROLASE"/>
    <property type="match status" value="1"/>
</dbReference>
<dbReference type="EC" id="3.6.1.8" evidence="3"/>
<keyword evidence="6" id="KW-0378">Hydrolase</keyword>
<evidence type="ECO:0000313" key="6">
    <source>
        <dbReference type="EMBL" id="PHY95501.1"/>
    </source>
</evidence>
<dbReference type="GO" id="GO:0006203">
    <property type="term" value="P:dGTP catabolic process"/>
    <property type="evidence" value="ECO:0007669"/>
    <property type="project" value="TreeGrafter"/>
</dbReference>
<dbReference type="InterPro" id="IPR011551">
    <property type="entry name" value="NTP_PyrPHydrolase_MazG"/>
</dbReference>
<accession>A0A2G4RFY6</accession>
<gene>
    <name evidence="6" type="ORF">CSR02_00695</name>
</gene>
<dbReference type="CDD" id="cd11529">
    <property type="entry name" value="NTP-PPase_MazG_Cterm"/>
    <property type="match status" value="1"/>
</dbReference>
<dbReference type="NCBIfam" id="NF007113">
    <property type="entry name" value="PRK09562.1"/>
    <property type="match status" value="1"/>
</dbReference>
<dbReference type="Gene3D" id="1.10.287.1080">
    <property type="entry name" value="MazG-like"/>
    <property type="match status" value="2"/>
</dbReference>
<evidence type="ECO:0000256" key="3">
    <source>
        <dbReference type="ARBA" id="ARBA00066372"/>
    </source>
</evidence>
<dbReference type="GO" id="GO:0047693">
    <property type="term" value="F:ATP diphosphatase activity"/>
    <property type="evidence" value="ECO:0007669"/>
    <property type="project" value="UniProtKB-EC"/>
</dbReference>
<dbReference type="NCBIfam" id="TIGR00444">
    <property type="entry name" value="mazG"/>
    <property type="match status" value="1"/>
</dbReference>
<dbReference type="GO" id="GO:0046081">
    <property type="term" value="P:dUTP catabolic process"/>
    <property type="evidence" value="ECO:0007669"/>
    <property type="project" value="TreeGrafter"/>
</dbReference>
<dbReference type="FunFam" id="1.10.287.1080:FF:000001">
    <property type="entry name" value="Nucleoside triphosphate pyrophosphohydrolase"/>
    <property type="match status" value="1"/>
</dbReference>
<dbReference type="GO" id="GO:0046061">
    <property type="term" value="P:dATP catabolic process"/>
    <property type="evidence" value="ECO:0007669"/>
    <property type="project" value="TreeGrafter"/>
</dbReference>
<keyword evidence="7" id="KW-1185">Reference proteome</keyword>
<dbReference type="PANTHER" id="PTHR30522:SF0">
    <property type="entry name" value="NUCLEOSIDE TRIPHOSPHATE PYROPHOSPHOHYDROLASE"/>
    <property type="match status" value="1"/>
</dbReference>
<dbReference type="Pfam" id="PF03819">
    <property type="entry name" value="MazG"/>
    <property type="match status" value="2"/>
</dbReference>
<dbReference type="InterPro" id="IPR048011">
    <property type="entry name" value="NTP-PPase_MazG-like_C"/>
</dbReference>
<name>A0A2G4RFY6_9PROT</name>
<feature type="domain" description="NTP pyrophosphohydrolase MazG-like" evidence="5">
    <location>
        <begin position="230"/>
        <end position="289"/>
    </location>
</feature>
<dbReference type="Proteomes" id="UP000228751">
    <property type="component" value="Unassembled WGS sequence"/>
</dbReference>
<evidence type="ECO:0000256" key="1">
    <source>
        <dbReference type="ARBA" id="ARBA00052141"/>
    </source>
</evidence>
<organism evidence="6 7">
    <name type="scientific">Acetobacter pomorum</name>
    <dbReference type="NCBI Taxonomy" id="65959"/>
    <lineage>
        <taxon>Bacteria</taxon>
        <taxon>Pseudomonadati</taxon>
        <taxon>Pseudomonadota</taxon>
        <taxon>Alphaproteobacteria</taxon>
        <taxon>Acetobacterales</taxon>
        <taxon>Acetobacteraceae</taxon>
        <taxon>Acetobacter</taxon>
    </lineage>
</organism>
<dbReference type="OrthoDB" id="9808939at2"/>
<protein>
    <recommendedName>
        <fullName evidence="4">Nucleoside triphosphate pyrophosphohydrolase</fullName>
        <ecNumber evidence="3">3.6.1.8</ecNumber>
    </recommendedName>
</protein>
<comment type="similarity">
    <text evidence="2">Belongs to the nucleoside triphosphate pyrophosphohydrolase family.</text>
</comment>
<comment type="caution">
    <text evidence="6">The sequence shown here is derived from an EMBL/GenBank/DDBJ whole genome shotgun (WGS) entry which is preliminary data.</text>
</comment>
<evidence type="ECO:0000256" key="2">
    <source>
        <dbReference type="ARBA" id="ARBA00061115"/>
    </source>
</evidence>
<dbReference type="EMBL" id="PEBQ01000003">
    <property type="protein sequence ID" value="PHY95501.1"/>
    <property type="molecule type" value="Genomic_DNA"/>
</dbReference>
<dbReference type="CDD" id="cd11528">
    <property type="entry name" value="NTP-PPase_MazG_Nterm"/>
    <property type="match status" value="1"/>
</dbReference>
<reference evidence="6 7" key="1">
    <citation type="submission" date="2017-10" db="EMBL/GenBank/DDBJ databases">
        <title>Genomic analysis of the genus Acetobacter.</title>
        <authorList>
            <person name="Kim K.H."/>
            <person name="Chun B.H."/>
            <person name="Son A.R."/>
            <person name="Jeon C.O."/>
        </authorList>
    </citation>
    <scope>NUCLEOTIDE SEQUENCE [LARGE SCALE GENOMIC DNA]</scope>
    <source>
        <strain evidence="6 7">LHT 2458</strain>
    </source>
</reference>
<dbReference type="GO" id="GO:0006950">
    <property type="term" value="P:response to stress"/>
    <property type="evidence" value="ECO:0007669"/>
    <property type="project" value="UniProtKB-ARBA"/>
</dbReference>
<evidence type="ECO:0000256" key="4">
    <source>
        <dbReference type="ARBA" id="ARBA00074799"/>
    </source>
</evidence>
<dbReference type="GO" id="GO:0046076">
    <property type="term" value="P:dTTP catabolic process"/>
    <property type="evidence" value="ECO:0007669"/>
    <property type="project" value="TreeGrafter"/>
</dbReference>
<evidence type="ECO:0000259" key="5">
    <source>
        <dbReference type="Pfam" id="PF03819"/>
    </source>
</evidence>
<dbReference type="AlphaFoldDB" id="A0A2G4RFY6"/>
<comment type="catalytic activity">
    <reaction evidence="1">
        <text>ATP + H2O = AMP + diphosphate + H(+)</text>
        <dbReference type="Rhea" id="RHEA:14245"/>
        <dbReference type="ChEBI" id="CHEBI:15377"/>
        <dbReference type="ChEBI" id="CHEBI:15378"/>
        <dbReference type="ChEBI" id="CHEBI:30616"/>
        <dbReference type="ChEBI" id="CHEBI:33019"/>
        <dbReference type="ChEBI" id="CHEBI:456215"/>
        <dbReference type="EC" id="3.6.1.8"/>
    </reaction>
</comment>
<dbReference type="InterPro" id="IPR004518">
    <property type="entry name" value="MazG-like_dom"/>
</dbReference>
<sequence length="327" mass="36504">MAKCFYYLLHRVAVHVCKPEAETGMTTSPVSGQPTQSAKQGGSQQAAYELQRLLALMARLRDPKEGCPWDREQTHETIAPYAIEEAYEVLDAIQKQDWNAFPDELGDLLLPVVYQAQLAQEEGRFDFATVARMITEKMIRRHPHVVFGADVLEDHAVAEAPKPQQDIPGQWEMLKEQERRRIAGQKGKATPMPGALAGVPPALPALLRASKLAARAARVGFDWPDISGVVAKVHEEIEEFSVELEAGNRARMQDELGDVLFSIASLARRLKLDPEACLRQACDKFTRRFEGVEAVLAEQGLSMPDQSVETLDNIWKDVKKAEQNHTK</sequence>